<protein>
    <recommendedName>
        <fullName evidence="4">PASTA domain-containing protein</fullName>
    </recommendedName>
</protein>
<gene>
    <name evidence="2" type="ORF">ACFPYL_05900</name>
</gene>
<keyword evidence="1" id="KW-0472">Membrane</keyword>
<evidence type="ECO:0000313" key="2">
    <source>
        <dbReference type="EMBL" id="MFC6042595.1"/>
    </source>
</evidence>
<organism evidence="2 3">
    <name type="scientific">Nocardioides hankookensis</name>
    <dbReference type="NCBI Taxonomy" id="443157"/>
    <lineage>
        <taxon>Bacteria</taxon>
        <taxon>Bacillati</taxon>
        <taxon>Actinomycetota</taxon>
        <taxon>Actinomycetes</taxon>
        <taxon>Propionibacteriales</taxon>
        <taxon>Nocardioidaceae</taxon>
        <taxon>Nocardioides</taxon>
    </lineage>
</organism>
<dbReference type="EMBL" id="JBHSRJ010000003">
    <property type="protein sequence ID" value="MFC6042595.1"/>
    <property type="molecule type" value="Genomic_DNA"/>
</dbReference>
<dbReference type="RefSeq" id="WP_379151597.1">
    <property type="nucleotide sequence ID" value="NZ_JBHSRJ010000003.1"/>
</dbReference>
<evidence type="ECO:0000313" key="3">
    <source>
        <dbReference type="Proteomes" id="UP001596135"/>
    </source>
</evidence>
<name>A0ABW1LF49_9ACTN</name>
<evidence type="ECO:0000256" key="1">
    <source>
        <dbReference type="SAM" id="Phobius"/>
    </source>
</evidence>
<sequence length="322" mass="34504">MDPREYRDARWHSLLRAAEDLGVDPEAAPGLVEQVLVREQRRIRRAEDPDPLVHAALADAVLGPPSPVPREHGRRRLAVAGLATALVAVGVVLALTRPEPPPTDHLRADQIPSLFGYDGEAARALLEKRGLEVSLRPFRSCEVRDRVVASAPAAGAAYDRGDRVVVYTALPADVSCLTDYGEREVAWQLLDFANGHGRAPAFAPQVSVYSGDAPREVLTGAAAADPDAWRESGVLEALHAASSEVELVEEHPLTYAVPAVRVVRASDGFGTCAAPDPTTAGPADVITFVVRSADRTGCPLRLEVGRDDDRRIESVTLYPASS</sequence>
<keyword evidence="1" id="KW-1133">Transmembrane helix</keyword>
<evidence type="ECO:0008006" key="4">
    <source>
        <dbReference type="Google" id="ProtNLM"/>
    </source>
</evidence>
<dbReference type="Gene3D" id="3.30.10.20">
    <property type="match status" value="1"/>
</dbReference>
<comment type="caution">
    <text evidence="2">The sequence shown here is derived from an EMBL/GenBank/DDBJ whole genome shotgun (WGS) entry which is preliminary data.</text>
</comment>
<accession>A0ABW1LF49</accession>
<reference evidence="3" key="1">
    <citation type="journal article" date="2019" name="Int. J. Syst. Evol. Microbiol.">
        <title>The Global Catalogue of Microorganisms (GCM) 10K type strain sequencing project: providing services to taxonomists for standard genome sequencing and annotation.</title>
        <authorList>
            <consortium name="The Broad Institute Genomics Platform"/>
            <consortium name="The Broad Institute Genome Sequencing Center for Infectious Disease"/>
            <person name="Wu L."/>
            <person name="Ma J."/>
        </authorList>
    </citation>
    <scope>NUCLEOTIDE SEQUENCE [LARGE SCALE GENOMIC DNA]</scope>
    <source>
        <strain evidence="3">CCUG 54522</strain>
    </source>
</reference>
<dbReference type="Proteomes" id="UP001596135">
    <property type="component" value="Unassembled WGS sequence"/>
</dbReference>
<keyword evidence="1" id="KW-0812">Transmembrane</keyword>
<keyword evidence="3" id="KW-1185">Reference proteome</keyword>
<feature type="transmembrane region" description="Helical" evidence="1">
    <location>
        <begin position="77"/>
        <end position="96"/>
    </location>
</feature>
<proteinExistence type="predicted"/>